<dbReference type="InterPro" id="IPR020904">
    <property type="entry name" value="Sc_DH/Rdtase_CS"/>
</dbReference>
<dbReference type="PRINTS" id="PR00081">
    <property type="entry name" value="GDHRDH"/>
</dbReference>
<dbReference type="EC" id="1.1.1.141" evidence="3"/>
<comment type="catalytic activity">
    <reaction evidence="21">
        <text>resolvin E1 + NAD(+) = 18-oxo-resolvin E1 + NADH + H(+)</text>
        <dbReference type="Rhea" id="RHEA:49244"/>
        <dbReference type="ChEBI" id="CHEBI:15378"/>
        <dbReference type="ChEBI" id="CHEBI:57540"/>
        <dbReference type="ChEBI" id="CHEBI:57945"/>
        <dbReference type="ChEBI" id="CHEBI:91000"/>
        <dbReference type="ChEBI" id="CHEBI:91001"/>
    </reaction>
    <physiologicalReaction direction="left-to-right" evidence="21">
        <dbReference type="Rhea" id="RHEA:49245"/>
    </physiologicalReaction>
</comment>
<evidence type="ECO:0000256" key="5">
    <source>
        <dbReference type="ARBA" id="ARBA00040276"/>
    </source>
</evidence>
<dbReference type="SUPFAM" id="SSF51735">
    <property type="entry name" value="NAD(P)-binding Rossmann-fold domains"/>
    <property type="match status" value="2"/>
</dbReference>
<comment type="catalytic activity">
    <reaction evidence="13">
        <text>(11R)-hydroxy-(5Z,8Z,12E,14Z)-eicosatetraenoate + NAD(+) = 11-oxo-(5Z,8Z,12E,14Z)-eicosatetraenoate + NADH + H(+)</text>
        <dbReference type="Rhea" id="RHEA:48640"/>
        <dbReference type="ChEBI" id="CHEBI:15378"/>
        <dbReference type="ChEBI" id="CHEBI:57540"/>
        <dbReference type="ChEBI" id="CHEBI:57945"/>
        <dbReference type="ChEBI" id="CHEBI:78836"/>
        <dbReference type="ChEBI" id="CHEBI:90697"/>
    </reaction>
    <physiologicalReaction direction="left-to-right" evidence="13">
        <dbReference type="Rhea" id="RHEA:48641"/>
    </physiologicalReaction>
</comment>
<evidence type="ECO:0000256" key="19">
    <source>
        <dbReference type="ARBA" id="ARBA00048921"/>
    </source>
</evidence>
<gene>
    <name evidence="23" type="ORF">LSINAPIS_LOCUS8696</name>
</gene>
<comment type="catalytic activity">
    <reaction evidence="14">
        <text>resolvin D1 + NAD(+) = 17-oxoresolvin D1 + NADH + H(+)</text>
        <dbReference type="Rhea" id="RHEA:50128"/>
        <dbReference type="ChEBI" id="CHEBI:15378"/>
        <dbReference type="ChEBI" id="CHEBI:57540"/>
        <dbReference type="ChEBI" id="CHEBI:57945"/>
        <dbReference type="ChEBI" id="CHEBI:132079"/>
        <dbReference type="ChEBI" id="CHEBI:132081"/>
    </reaction>
    <physiologicalReaction direction="left-to-right" evidence="14">
        <dbReference type="Rhea" id="RHEA:50129"/>
    </physiologicalReaction>
</comment>
<evidence type="ECO:0000256" key="8">
    <source>
        <dbReference type="ARBA" id="ARBA00045705"/>
    </source>
</evidence>
<dbReference type="GO" id="GO:0047034">
    <property type="term" value="F:15-hydroxyicosatetraenoate dehydrogenase activity"/>
    <property type="evidence" value="ECO:0007669"/>
    <property type="project" value="UniProtKB-EC"/>
</dbReference>
<dbReference type="EC" id="1.1.1.232" evidence="4"/>
<evidence type="ECO:0000256" key="4">
    <source>
        <dbReference type="ARBA" id="ARBA00039060"/>
    </source>
</evidence>
<comment type="function">
    <text evidence="8">Catalyzes the NAD-dependent dehydrogenation (oxidation) of a broad array of hydroxylated polyunsaturated fatty acids (mainly eicosanoids and docosanoids, including prostaglandins, lipoxins and resolvins), yielding their corresponding keto (oxo) metabolites. Decreases the levels of the pro-proliferative prostaglandins such as prostaglandin E2 (whose activity is increased in cancer because of an increase in the expression of cyclooxygenase 2) and generates oxo-fatty acid products that can profoundly influence cell function by abrogating pro-inflammatory cytokine expression. Converts resolvins E1, D1 and D2 to their oxo products, which represents a mode of resolvin inactivation. Resolvin E1 plays important roles during the resolution phase of acute inflammation, while resolvins D1 and D2 have a unique role in obesity-induced adipose inflammation.</text>
</comment>
<reference evidence="23 24" key="1">
    <citation type="submission" date="2017-07" db="EMBL/GenBank/DDBJ databases">
        <authorList>
            <person name="Talla V."/>
            <person name="Backstrom N."/>
        </authorList>
    </citation>
    <scope>NUCLEOTIDE SEQUENCE [LARGE SCALE GENOMIC DNA]</scope>
</reference>
<evidence type="ECO:0000256" key="7">
    <source>
        <dbReference type="ARBA" id="ARBA00042026"/>
    </source>
</evidence>
<proteinExistence type="inferred from homology"/>
<evidence type="ECO:0000256" key="10">
    <source>
        <dbReference type="ARBA" id="ARBA00047672"/>
    </source>
</evidence>
<comment type="catalytic activity">
    <reaction evidence="17">
        <text>prostaglandin A1 + NAD(+) = 15-oxo-prostaglandin A1 + NADH + H(+)</text>
        <dbReference type="Rhea" id="RHEA:41263"/>
        <dbReference type="ChEBI" id="CHEBI:15378"/>
        <dbReference type="ChEBI" id="CHEBI:57398"/>
        <dbReference type="ChEBI" id="CHEBI:57540"/>
        <dbReference type="ChEBI" id="CHEBI:57945"/>
        <dbReference type="ChEBI" id="CHEBI:85072"/>
    </reaction>
    <physiologicalReaction direction="left-to-right" evidence="17">
        <dbReference type="Rhea" id="RHEA:41264"/>
    </physiologicalReaction>
</comment>
<evidence type="ECO:0000256" key="17">
    <source>
        <dbReference type="ARBA" id="ARBA00048611"/>
    </source>
</evidence>
<evidence type="ECO:0000256" key="2">
    <source>
        <dbReference type="ARBA" id="ARBA00023002"/>
    </source>
</evidence>
<dbReference type="PANTHER" id="PTHR44229">
    <property type="entry name" value="15-HYDROXYPROSTAGLANDIN DEHYDROGENASE [NAD(+)]"/>
    <property type="match status" value="1"/>
</dbReference>
<evidence type="ECO:0000256" key="11">
    <source>
        <dbReference type="ARBA" id="ARBA00048008"/>
    </source>
</evidence>
<dbReference type="GO" id="GO:0005737">
    <property type="term" value="C:cytoplasm"/>
    <property type="evidence" value="ECO:0007669"/>
    <property type="project" value="TreeGrafter"/>
</dbReference>
<evidence type="ECO:0000313" key="24">
    <source>
        <dbReference type="Proteomes" id="UP000324832"/>
    </source>
</evidence>
<comment type="catalytic activity">
    <reaction evidence="16">
        <text>lipoxin A4 + NAD(+) = 15-oxo-(5S,6R)-dihydroxy-(7E,9E,11Z,13E)-eicosatetraenoate + NADH + H(+)</text>
        <dbReference type="Rhea" id="RHEA:41572"/>
        <dbReference type="ChEBI" id="CHEBI:15378"/>
        <dbReference type="ChEBI" id="CHEBI:57540"/>
        <dbReference type="ChEBI" id="CHEBI:57945"/>
        <dbReference type="ChEBI" id="CHEBI:67026"/>
        <dbReference type="ChEBI" id="CHEBI:78311"/>
    </reaction>
    <physiologicalReaction direction="left-to-right" evidence="16">
        <dbReference type="Rhea" id="RHEA:41573"/>
    </physiologicalReaction>
</comment>
<dbReference type="Pfam" id="PF00106">
    <property type="entry name" value="adh_short"/>
    <property type="match status" value="3"/>
</dbReference>
<comment type="catalytic activity">
    <reaction evidence="12">
        <text>15-oxo-(5S,6R)-dihydroxy-(7E,9E,11Z)-eicosatrienoate + NADH + H(+) = (5S,6R,15S)-trihydroxy-(7E,9E,11Z)-eicosatrienoate + NAD(+)</text>
        <dbReference type="Rhea" id="RHEA:41596"/>
        <dbReference type="ChEBI" id="CHEBI:15378"/>
        <dbReference type="ChEBI" id="CHEBI:57540"/>
        <dbReference type="ChEBI" id="CHEBI:57945"/>
        <dbReference type="ChEBI" id="CHEBI:78325"/>
        <dbReference type="ChEBI" id="CHEBI:78329"/>
    </reaction>
    <physiologicalReaction direction="left-to-right" evidence="12">
        <dbReference type="Rhea" id="RHEA:41597"/>
    </physiologicalReaction>
</comment>
<dbReference type="InterPro" id="IPR002347">
    <property type="entry name" value="SDR_fam"/>
</dbReference>
<dbReference type="PRINTS" id="PR00080">
    <property type="entry name" value="SDRFAMILY"/>
</dbReference>
<dbReference type="EMBL" id="FZQP02003168">
    <property type="protein sequence ID" value="VVC97412.1"/>
    <property type="molecule type" value="Genomic_DNA"/>
</dbReference>
<dbReference type="InterPro" id="IPR036291">
    <property type="entry name" value="NAD(P)-bd_dom_sf"/>
</dbReference>
<evidence type="ECO:0000256" key="1">
    <source>
        <dbReference type="ARBA" id="ARBA00006484"/>
    </source>
</evidence>
<dbReference type="Proteomes" id="UP000324832">
    <property type="component" value="Unassembled WGS sequence"/>
</dbReference>
<evidence type="ECO:0000256" key="21">
    <source>
        <dbReference type="ARBA" id="ARBA00049188"/>
    </source>
</evidence>
<evidence type="ECO:0000256" key="13">
    <source>
        <dbReference type="ARBA" id="ARBA00048144"/>
    </source>
</evidence>
<comment type="catalytic activity">
    <reaction evidence="15">
        <text>resolvin D2 + NAD(+) = 7-oxoresolvin D2 + NADH + H(+)</text>
        <dbReference type="Rhea" id="RHEA:53584"/>
        <dbReference type="ChEBI" id="CHEBI:15378"/>
        <dbReference type="ChEBI" id="CHEBI:57540"/>
        <dbReference type="ChEBI" id="CHEBI:57945"/>
        <dbReference type="ChEBI" id="CHEBI:133367"/>
        <dbReference type="ChEBI" id="CHEBI:137497"/>
    </reaction>
    <physiologicalReaction direction="left-to-right" evidence="15">
        <dbReference type="Rhea" id="RHEA:53585"/>
    </physiologicalReaction>
</comment>
<name>A0A5E4QIL9_9NEOP</name>
<comment type="catalytic activity">
    <reaction evidence="20">
        <text>(15S)-hydroxy-(5Z,8Z,11Z,13E)-eicosatetraenoate + NAD(+) = 15-oxo-(5Z,8Z,11Z,13E)-eicosatetraenoate + NADH + H(+)</text>
        <dbReference type="Rhea" id="RHEA:23260"/>
        <dbReference type="ChEBI" id="CHEBI:15378"/>
        <dbReference type="ChEBI" id="CHEBI:57409"/>
        <dbReference type="ChEBI" id="CHEBI:57410"/>
        <dbReference type="ChEBI" id="CHEBI:57540"/>
        <dbReference type="ChEBI" id="CHEBI:57945"/>
        <dbReference type="EC" id="1.1.1.232"/>
    </reaction>
    <physiologicalReaction direction="left-to-right" evidence="20">
        <dbReference type="Rhea" id="RHEA:23261"/>
    </physiologicalReaction>
</comment>
<accession>A0A5E4QIL9</accession>
<evidence type="ECO:0000256" key="3">
    <source>
        <dbReference type="ARBA" id="ARBA00038968"/>
    </source>
</evidence>
<comment type="catalytic activity">
    <reaction evidence="19">
        <text>resolvin D2 + NAD(+) = 16-oxoresolvin D2 + NADH + H(+)</text>
        <dbReference type="Rhea" id="RHEA:53588"/>
        <dbReference type="ChEBI" id="CHEBI:15378"/>
        <dbReference type="ChEBI" id="CHEBI:57540"/>
        <dbReference type="ChEBI" id="CHEBI:57945"/>
        <dbReference type="ChEBI" id="CHEBI:133367"/>
        <dbReference type="ChEBI" id="CHEBI:137498"/>
    </reaction>
    <physiologicalReaction direction="left-to-right" evidence="19">
        <dbReference type="Rhea" id="RHEA:53589"/>
    </physiologicalReaction>
</comment>
<evidence type="ECO:0000256" key="6">
    <source>
        <dbReference type="ARBA" id="ARBA00041812"/>
    </source>
</evidence>
<comment type="catalytic activity">
    <reaction evidence="9">
        <text>prostaglandin E1 + NAD(+) = 15-oxoprostaglandin E1 + NADH + H(+)</text>
        <dbReference type="Rhea" id="RHEA:16477"/>
        <dbReference type="ChEBI" id="CHEBI:15378"/>
        <dbReference type="ChEBI" id="CHEBI:57397"/>
        <dbReference type="ChEBI" id="CHEBI:57401"/>
        <dbReference type="ChEBI" id="CHEBI:57540"/>
        <dbReference type="ChEBI" id="CHEBI:57945"/>
    </reaction>
    <physiologicalReaction direction="left-to-right" evidence="9">
        <dbReference type="Rhea" id="RHEA:16478"/>
    </physiologicalReaction>
</comment>
<organism evidence="23 24">
    <name type="scientific">Leptidea sinapis</name>
    <dbReference type="NCBI Taxonomy" id="189913"/>
    <lineage>
        <taxon>Eukaryota</taxon>
        <taxon>Metazoa</taxon>
        <taxon>Ecdysozoa</taxon>
        <taxon>Arthropoda</taxon>
        <taxon>Hexapoda</taxon>
        <taxon>Insecta</taxon>
        <taxon>Pterygota</taxon>
        <taxon>Neoptera</taxon>
        <taxon>Endopterygota</taxon>
        <taxon>Lepidoptera</taxon>
        <taxon>Glossata</taxon>
        <taxon>Ditrysia</taxon>
        <taxon>Papilionoidea</taxon>
        <taxon>Pieridae</taxon>
        <taxon>Dismorphiinae</taxon>
        <taxon>Leptidea</taxon>
    </lineage>
</organism>
<comment type="catalytic activity">
    <reaction evidence="18">
        <text>prostaglandin E2 + NAD(+) = 15-oxoprostaglandin E2 + NADH + H(+)</text>
        <dbReference type="Rhea" id="RHEA:11876"/>
        <dbReference type="ChEBI" id="CHEBI:15378"/>
        <dbReference type="ChEBI" id="CHEBI:57400"/>
        <dbReference type="ChEBI" id="CHEBI:57540"/>
        <dbReference type="ChEBI" id="CHEBI:57945"/>
        <dbReference type="ChEBI" id="CHEBI:606564"/>
        <dbReference type="EC" id="1.1.1.141"/>
    </reaction>
    <physiologicalReaction direction="left-to-right" evidence="18">
        <dbReference type="Rhea" id="RHEA:11877"/>
    </physiologicalReaction>
</comment>
<sequence>MTTQWEAQDKVFLITGGASGLGAEYTKLFLEQGAKNVAVLDIAEDVGKTLVVSLNEKYPGKAAFFKCDVSKEENIKTAFQQVLDAYKKIDQGVVSFTLKGLDHMRKDEGGAGGTIINISSVAAIFRIPHLPIYCGTKIAVLHFSQCLAMSPVMDKTGVRILTICFGPTDTPLMEDGLERSVDRKAAEIILAAIEPKFQNDNSFNQIPLSYLSNMTTQWEAQDKVFLITGGASGLGAEYTKLFLKHGAKNIAVLDIAEDVGKTLVASLNEKYPGKAAFFKCDVSKEENIKTAFQQVLDAYKNIDVIINNAGIMNDSPNVWRTSCDVNWQGVVSFTLKGLDHMRKDKGGAGGTIINISSIAAIFRIPYIPIYCGSKIAVLHFSQCLAMSPVMDNTGVRILTICFGSTNTPLMQNVLERAIDPKASEIVLADTENSKFQKVESAVSALLTMFKEGELGSIWYSIKDKPVRDITLVVKRAFDEFENMWFSEP</sequence>
<dbReference type="PROSITE" id="PS00061">
    <property type="entry name" value="ADH_SHORT"/>
    <property type="match status" value="2"/>
</dbReference>
<evidence type="ECO:0000256" key="20">
    <source>
        <dbReference type="ARBA" id="ARBA00049151"/>
    </source>
</evidence>
<comment type="catalytic activity">
    <reaction evidence="11">
        <text>14-hydroxy-(4Z,7Z,10Z,12E,16Z,19Z)-docosahexaenoate + NAD(+) = 14-oxo-(4Z,7Z,10Z,12E,16Z,19Z)-docosahexaenoate + NADH + H(+)</text>
        <dbReference type="Rhea" id="RHEA:48952"/>
        <dbReference type="ChEBI" id="CHEBI:15378"/>
        <dbReference type="ChEBI" id="CHEBI:57540"/>
        <dbReference type="ChEBI" id="CHEBI:57945"/>
        <dbReference type="ChEBI" id="CHEBI:90866"/>
        <dbReference type="ChEBI" id="CHEBI:90867"/>
    </reaction>
    <physiologicalReaction direction="left-to-right" evidence="11">
        <dbReference type="Rhea" id="RHEA:48953"/>
    </physiologicalReaction>
</comment>
<evidence type="ECO:0000256" key="12">
    <source>
        <dbReference type="ARBA" id="ARBA00048140"/>
    </source>
</evidence>
<dbReference type="PANTHER" id="PTHR44229:SF4">
    <property type="entry name" value="15-HYDROXYPROSTAGLANDIN DEHYDROGENASE [NAD(+)]"/>
    <property type="match status" value="1"/>
</dbReference>
<evidence type="ECO:0000256" key="15">
    <source>
        <dbReference type="ARBA" id="ARBA00048393"/>
    </source>
</evidence>
<evidence type="ECO:0000256" key="9">
    <source>
        <dbReference type="ARBA" id="ARBA00047325"/>
    </source>
</evidence>
<dbReference type="Gene3D" id="3.40.50.720">
    <property type="entry name" value="NAD(P)-binding Rossmann-like Domain"/>
    <property type="match status" value="3"/>
</dbReference>
<evidence type="ECO:0000256" key="14">
    <source>
        <dbReference type="ARBA" id="ARBA00048170"/>
    </source>
</evidence>
<dbReference type="GO" id="GO:0016404">
    <property type="term" value="F:15-hydroxyprostaglandin dehydrogenase (NAD+) activity"/>
    <property type="evidence" value="ECO:0007669"/>
    <property type="project" value="UniProtKB-EC"/>
</dbReference>
<keyword evidence="2" id="KW-0560">Oxidoreductase</keyword>
<protein>
    <recommendedName>
        <fullName evidence="5">15-hydroxyprostaglandin dehydrogenase [NAD(+)]</fullName>
        <ecNumber evidence="3">1.1.1.141</ecNumber>
        <ecNumber evidence="4">1.1.1.232</ecNumber>
    </recommendedName>
    <alternativeName>
        <fullName evidence="7">Eicosanoid/docosanoid dehydrogenase [NAD(+)]</fullName>
    </alternativeName>
    <alternativeName>
        <fullName evidence="6">Prostaglandin dehydrogenase 1</fullName>
    </alternativeName>
</protein>
<evidence type="ECO:0000313" key="23">
    <source>
        <dbReference type="EMBL" id="VVC97412.1"/>
    </source>
</evidence>
<comment type="similarity">
    <text evidence="1 22">Belongs to the short-chain dehydrogenases/reductases (SDR) family.</text>
</comment>
<keyword evidence="24" id="KW-1185">Reference proteome</keyword>
<evidence type="ECO:0000256" key="18">
    <source>
        <dbReference type="ARBA" id="ARBA00048739"/>
    </source>
</evidence>
<comment type="catalytic activity">
    <reaction evidence="10">
        <text>resolvin D1 + NAD(+) = 8-oxoresolvin D1 + NADH + H(+)</text>
        <dbReference type="Rhea" id="RHEA:50124"/>
        <dbReference type="ChEBI" id="CHEBI:15378"/>
        <dbReference type="ChEBI" id="CHEBI:57540"/>
        <dbReference type="ChEBI" id="CHEBI:57945"/>
        <dbReference type="ChEBI" id="CHEBI:132079"/>
        <dbReference type="ChEBI" id="CHEBI:132080"/>
    </reaction>
    <physiologicalReaction direction="left-to-right" evidence="10">
        <dbReference type="Rhea" id="RHEA:50125"/>
    </physiologicalReaction>
</comment>
<dbReference type="AlphaFoldDB" id="A0A5E4QIL9"/>
<dbReference type="FunFam" id="3.40.50.720:FF:000084">
    <property type="entry name" value="Short-chain dehydrogenase reductase"/>
    <property type="match status" value="1"/>
</dbReference>
<evidence type="ECO:0000256" key="22">
    <source>
        <dbReference type="RuleBase" id="RU000363"/>
    </source>
</evidence>
<evidence type="ECO:0000256" key="16">
    <source>
        <dbReference type="ARBA" id="ARBA00048535"/>
    </source>
</evidence>